<proteinExistence type="predicted"/>
<dbReference type="Proteomes" id="UP001647509">
    <property type="component" value="Unassembled WGS sequence"/>
</dbReference>
<dbReference type="EMBL" id="JAHKPD010000012">
    <property type="protein sequence ID" value="MBU2950802.1"/>
    <property type="molecule type" value="Genomic_DNA"/>
</dbReference>
<keyword evidence="2" id="KW-1185">Reference proteome</keyword>
<evidence type="ECO:0000313" key="2">
    <source>
        <dbReference type="Proteomes" id="UP001647509"/>
    </source>
</evidence>
<accession>A0ACC5U900</accession>
<sequence>MKKGIFLLFGLLGLSVIGQENTIQKAIETGSFDGLEAPTQPKETEFYTPVPPRVNPYGKNGVPSDAVVLFNGTHVDNWELVNGGGKVPWLVDIKEKSMTVSRGKEMKNSSIQTKQKFGSVQLHLEWKSPEKIEGKGQGRGNSGVFLQGRYEVQILDNIDNKTYSNGQVASVYKQSAPLAMASVPVGQWNSYDIIYHAPVFNAEGEKTKSASITVLHNSVLVQDHFIIKGTTEYIGWPKNKSHGKAPIKLQDHGNPISFRNIWVRNLD</sequence>
<comment type="caution">
    <text evidence="1">The sequence shown here is derived from an EMBL/GenBank/DDBJ whole genome shotgun (WGS) entry which is preliminary data.</text>
</comment>
<reference evidence="1" key="1">
    <citation type="submission" date="2021-05" db="EMBL/GenBank/DDBJ databases">
        <title>Draft genomes of bacteria isolated from model marine particles.</title>
        <authorList>
            <person name="Datta M.S."/>
            <person name="Schwartzman J.A."/>
            <person name="Enke T.N."/>
            <person name="Saavedra J."/>
            <person name="Cermak N."/>
            <person name="Cordero O.X."/>
        </authorList>
    </citation>
    <scope>NUCLEOTIDE SEQUENCE</scope>
    <source>
        <strain evidence="1">I2M19</strain>
    </source>
</reference>
<organism evidence="1 2">
    <name type="scientific">Pseudotamlana agarivorans</name>
    <dbReference type="NCBI Taxonomy" id="481183"/>
    <lineage>
        <taxon>Bacteria</taxon>
        <taxon>Pseudomonadati</taxon>
        <taxon>Bacteroidota</taxon>
        <taxon>Flavobacteriia</taxon>
        <taxon>Flavobacteriales</taxon>
        <taxon>Flavobacteriaceae</taxon>
        <taxon>Pseudotamlana</taxon>
    </lineage>
</organism>
<evidence type="ECO:0000313" key="1">
    <source>
        <dbReference type="EMBL" id="MBU2950802.1"/>
    </source>
</evidence>
<gene>
    <name evidence="1" type="ORF">KO493_08840</name>
</gene>
<name>A0ACC5U900_9FLAO</name>
<protein>
    <submittedName>
        <fullName evidence="1">DUF1080 domain-containing protein</fullName>
    </submittedName>
</protein>